<name>A0A8S5T025_9CAUD</name>
<sequence>MEDLLGFEPVLFFTTYKFYFVFLRCRFPQPTQQRAISKHTSLYHSQRFHVPLCLCTSNVL</sequence>
<evidence type="ECO:0000313" key="1">
    <source>
        <dbReference type="EMBL" id="DAF56472.1"/>
    </source>
</evidence>
<reference evidence="1" key="1">
    <citation type="journal article" date="2021" name="Proc. Natl. Acad. Sci. U.S.A.">
        <title>A Catalog of Tens of Thousands of Viruses from Human Metagenomes Reveals Hidden Associations with Chronic Diseases.</title>
        <authorList>
            <person name="Tisza M.J."/>
            <person name="Buck C.B."/>
        </authorList>
    </citation>
    <scope>NUCLEOTIDE SEQUENCE</scope>
    <source>
        <strain evidence="1">CtRwl19</strain>
    </source>
</reference>
<proteinExistence type="predicted"/>
<dbReference type="EMBL" id="BK032716">
    <property type="protein sequence ID" value="DAF56472.1"/>
    <property type="molecule type" value="Genomic_DNA"/>
</dbReference>
<protein>
    <submittedName>
        <fullName evidence="1">Uncharacterized protein</fullName>
    </submittedName>
</protein>
<accession>A0A8S5T025</accession>
<organism evidence="1">
    <name type="scientific">Siphoviridae sp. ctRwl19</name>
    <dbReference type="NCBI Taxonomy" id="2827871"/>
    <lineage>
        <taxon>Viruses</taxon>
        <taxon>Duplodnaviria</taxon>
        <taxon>Heunggongvirae</taxon>
        <taxon>Uroviricota</taxon>
        <taxon>Caudoviricetes</taxon>
    </lineage>
</organism>